<proteinExistence type="predicted"/>
<evidence type="ECO:0000313" key="1">
    <source>
        <dbReference type="EMBL" id="MEQ2268458.1"/>
    </source>
</evidence>
<sequence length="107" mass="12207">MMRASERGGKEREARNLLCCIISWSLNRFVCVNLCVRGVCAQNCTRTAICEVVKICLWSAEQFILGEALQYTKVLPLIRHLDEIHEALIYCIDLHSAKVHSKCWNIG</sequence>
<comment type="caution">
    <text evidence="1">The sequence shown here is derived from an EMBL/GenBank/DDBJ whole genome shotgun (WGS) entry which is preliminary data.</text>
</comment>
<name>A0ABV0WFU2_9TELE</name>
<dbReference type="Proteomes" id="UP001444071">
    <property type="component" value="Unassembled WGS sequence"/>
</dbReference>
<evidence type="ECO:0000313" key="2">
    <source>
        <dbReference type="Proteomes" id="UP001444071"/>
    </source>
</evidence>
<keyword evidence="2" id="KW-1185">Reference proteome</keyword>
<organism evidence="1 2">
    <name type="scientific">Xenotaenia resolanae</name>
    <dbReference type="NCBI Taxonomy" id="208358"/>
    <lineage>
        <taxon>Eukaryota</taxon>
        <taxon>Metazoa</taxon>
        <taxon>Chordata</taxon>
        <taxon>Craniata</taxon>
        <taxon>Vertebrata</taxon>
        <taxon>Euteleostomi</taxon>
        <taxon>Actinopterygii</taxon>
        <taxon>Neopterygii</taxon>
        <taxon>Teleostei</taxon>
        <taxon>Neoteleostei</taxon>
        <taxon>Acanthomorphata</taxon>
        <taxon>Ovalentaria</taxon>
        <taxon>Atherinomorphae</taxon>
        <taxon>Cyprinodontiformes</taxon>
        <taxon>Goodeidae</taxon>
        <taxon>Xenotaenia</taxon>
    </lineage>
</organism>
<accession>A0ABV0WFU2</accession>
<reference evidence="1 2" key="1">
    <citation type="submission" date="2021-06" db="EMBL/GenBank/DDBJ databases">
        <authorList>
            <person name="Palmer J.M."/>
        </authorList>
    </citation>
    <scope>NUCLEOTIDE SEQUENCE [LARGE SCALE GENOMIC DNA]</scope>
    <source>
        <strain evidence="1 2">XR_2019</strain>
        <tissue evidence="1">Muscle</tissue>
    </source>
</reference>
<protein>
    <submittedName>
        <fullName evidence="1">Uncharacterized protein</fullName>
    </submittedName>
</protein>
<gene>
    <name evidence="1" type="ORF">XENORESO_020631</name>
</gene>
<dbReference type="EMBL" id="JAHRIM010050127">
    <property type="protein sequence ID" value="MEQ2268458.1"/>
    <property type="molecule type" value="Genomic_DNA"/>
</dbReference>